<protein>
    <recommendedName>
        <fullName evidence="11">Membrane insertase YidC/Oxa/ALB C-terminal domain-containing protein</fullName>
    </recommendedName>
</protein>
<gene>
    <name evidence="12" type="ORF">PENDEC_c019G05971</name>
</gene>
<comment type="similarity">
    <text evidence="2 9">Belongs to the OXA1/ALB3/YidC family.</text>
</comment>
<keyword evidence="5" id="KW-0809">Transit peptide</keyword>
<dbReference type="GO" id="GO:0032979">
    <property type="term" value="P:protein insertion into mitochondrial inner membrane from matrix"/>
    <property type="evidence" value="ECO:0007669"/>
    <property type="project" value="TreeGrafter"/>
</dbReference>
<dbReference type="InterPro" id="IPR028055">
    <property type="entry name" value="YidC/Oxa/ALB_C"/>
</dbReference>
<evidence type="ECO:0000256" key="8">
    <source>
        <dbReference type="ARBA" id="ARBA00023136"/>
    </source>
</evidence>
<keyword evidence="8" id="KW-0472">Membrane</keyword>
<comment type="subcellular location">
    <subcellularLocation>
        <location evidence="9">Membrane</location>
        <topology evidence="9">Multi-pass membrane protein</topology>
    </subcellularLocation>
    <subcellularLocation>
        <location evidence="1">Mitochondrion inner membrane</location>
        <topology evidence="1">Multi-pass membrane protein</topology>
    </subcellularLocation>
</comment>
<comment type="caution">
    <text evidence="12">The sequence shown here is derived from an EMBL/GenBank/DDBJ whole genome shotgun (WGS) entry which is preliminary data.</text>
</comment>
<evidence type="ECO:0000256" key="4">
    <source>
        <dbReference type="ARBA" id="ARBA00022792"/>
    </source>
</evidence>
<dbReference type="PANTHER" id="PTHR12428">
    <property type="entry name" value="OXA1"/>
    <property type="match status" value="1"/>
</dbReference>
<dbReference type="AlphaFoldDB" id="A0A1V6P733"/>
<feature type="domain" description="Membrane insertase YidC/Oxa/ALB C-terminal" evidence="11">
    <location>
        <begin position="143"/>
        <end position="336"/>
    </location>
</feature>
<dbReference type="GO" id="GO:0032977">
    <property type="term" value="F:membrane insertase activity"/>
    <property type="evidence" value="ECO:0007669"/>
    <property type="project" value="InterPro"/>
</dbReference>
<evidence type="ECO:0000259" key="11">
    <source>
        <dbReference type="Pfam" id="PF02096"/>
    </source>
</evidence>
<evidence type="ECO:0000256" key="6">
    <source>
        <dbReference type="ARBA" id="ARBA00022989"/>
    </source>
</evidence>
<evidence type="ECO:0000256" key="7">
    <source>
        <dbReference type="ARBA" id="ARBA00023128"/>
    </source>
</evidence>
<dbReference type="EMBL" id="MDYL01000019">
    <property type="protein sequence ID" value="OQD72758.1"/>
    <property type="molecule type" value="Genomic_DNA"/>
</dbReference>
<evidence type="ECO:0000256" key="3">
    <source>
        <dbReference type="ARBA" id="ARBA00022692"/>
    </source>
</evidence>
<dbReference type="InterPro" id="IPR001708">
    <property type="entry name" value="YidC/ALB3/OXA1/COX18"/>
</dbReference>
<dbReference type="PANTHER" id="PTHR12428:SF66">
    <property type="entry name" value="MITOCHONDRIAL INNER MEMBRANE PROTEIN OXA1L"/>
    <property type="match status" value="1"/>
</dbReference>
<evidence type="ECO:0000313" key="12">
    <source>
        <dbReference type="EMBL" id="OQD72758.1"/>
    </source>
</evidence>
<accession>A0A1V6P733</accession>
<feature type="region of interest" description="Disordered" evidence="10">
    <location>
        <begin position="428"/>
        <end position="509"/>
    </location>
</feature>
<feature type="compositionally biased region" description="Basic and acidic residues" evidence="10">
    <location>
        <begin position="446"/>
        <end position="472"/>
    </location>
</feature>
<name>A0A1V6P733_PENDC</name>
<evidence type="ECO:0000256" key="10">
    <source>
        <dbReference type="SAM" id="MobiDB-lite"/>
    </source>
</evidence>
<reference evidence="13" key="1">
    <citation type="journal article" date="2017" name="Nat. Microbiol.">
        <title>Global analysis of biosynthetic gene clusters reveals vast potential of secondary metabolite production in Penicillium species.</title>
        <authorList>
            <person name="Nielsen J.C."/>
            <person name="Grijseels S."/>
            <person name="Prigent S."/>
            <person name="Ji B."/>
            <person name="Dainat J."/>
            <person name="Nielsen K.F."/>
            <person name="Frisvad J.C."/>
            <person name="Workman M."/>
            <person name="Nielsen J."/>
        </authorList>
    </citation>
    <scope>NUCLEOTIDE SEQUENCE [LARGE SCALE GENOMIC DNA]</scope>
    <source>
        <strain evidence="13">IBT 11843</strain>
    </source>
</reference>
<evidence type="ECO:0000256" key="2">
    <source>
        <dbReference type="ARBA" id="ARBA00009877"/>
    </source>
</evidence>
<feature type="region of interest" description="Disordered" evidence="10">
    <location>
        <begin position="73"/>
        <end position="94"/>
    </location>
</feature>
<dbReference type="OrthoDB" id="2148490at2759"/>
<evidence type="ECO:0000256" key="1">
    <source>
        <dbReference type="ARBA" id="ARBA00004448"/>
    </source>
</evidence>
<dbReference type="Pfam" id="PF02096">
    <property type="entry name" value="60KD_IMP"/>
    <property type="match status" value="1"/>
</dbReference>
<dbReference type="STRING" id="69771.A0A1V6P733"/>
<dbReference type="OMA" id="PLGFGCY"/>
<feature type="compositionally biased region" description="Polar residues" evidence="10">
    <location>
        <begin position="492"/>
        <end position="509"/>
    </location>
</feature>
<keyword evidence="4" id="KW-0999">Mitochondrion inner membrane</keyword>
<evidence type="ECO:0000256" key="9">
    <source>
        <dbReference type="RuleBase" id="RU003945"/>
    </source>
</evidence>
<sequence length="509" mass="56245">MIGAAGLKGPGLSVAIVRQRLAAVPRCTRSISSFRPQRLRVPGQGGQLNLASSGATWPKASLAVGPTALRFKSSMPEPAPSPVPETTSPSEVAEATDLSDLDLSAIPEKLGYLKDLGLDYGWGTSSISQWFIEHIHIWGDLPWWASIVGTGLLLRTVLLPAMFTASDVSARVHNVKPITNPLQEDSRRAMQQGDQLTFQQKRAEINEIHRQHGVKMWKNAVPMLQVPFGFGIYRVTNGMASLPLPGLTEESFFWIKDLTVADPMYILPMVTAGALYLTLKKGVESGMMDFMNGPGKPILHILPSVSFLFIASQPAALQLYFMTTGIFALCQSTIMHNRWVREKLNMTIPVGSPTAPILDRTQSAGLARLEMRLEEERRRAAQIKTETQGEASAASITKISALDQWIEGKKKDLSSWSEDATQQMDKVLGRSTTNADGTPVAGPRLSDAERKKAEEYEKERRSADAFAREERNHARRQAHLRALAAEREKAKSSWQKQQEAAVNSQRRRK</sequence>
<keyword evidence="6" id="KW-1133">Transmembrane helix</keyword>
<dbReference type="Proteomes" id="UP000191522">
    <property type="component" value="Unassembled WGS sequence"/>
</dbReference>
<keyword evidence="13" id="KW-1185">Reference proteome</keyword>
<dbReference type="CDD" id="cd20069">
    <property type="entry name" value="5TM_Oxa1-like"/>
    <property type="match status" value="1"/>
</dbReference>
<keyword evidence="7" id="KW-0496">Mitochondrion</keyword>
<keyword evidence="3 9" id="KW-0812">Transmembrane</keyword>
<proteinExistence type="inferred from homology"/>
<evidence type="ECO:0000256" key="5">
    <source>
        <dbReference type="ARBA" id="ARBA00022946"/>
    </source>
</evidence>
<evidence type="ECO:0000313" key="13">
    <source>
        <dbReference type="Proteomes" id="UP000191522"/>
    </source>
</evidence>
<organism evidence="12 13">
    <name type="scientific">Penicillium decumbens</name>
    <dbReference type="NCBI Taxonomy" id="69771"/>
    <lineage>
        <taxon>Eukaryota</taxon>
        <taxon>Fungi</taxon>
        <taxon>Dikarya</taxon>
        <taxon>Ascomycota</taxon>
        <taxon>Pezizomycotina</taxon>
        <taxon>Eurotiomycetes</taxon>
        <taxon>Eurotiomycetidae</taxon>
        <taxon>Eurotiales</taxon>
        <taxon>Aspergillaceae</taxon>
        <taxon>Penicillium</taxon>
    </lineage>
</organism>
<dbReference type="GO" id="GO:0005743">
    <property type="term" value="C:mitochondrial inner membrane"/>
    <property type="evidence" value="ECO:0007669"/>
    <property type="project" value="UniProtKB-SubCell"/>
</dbReference>